<evidence type="ECO:0000256" key="2">
    <source>
        <dbReference type="ARBA" id="ARBA00007663"/>
    </source>
</evidence>
<dbReference type="GO" id="GO:0000049">
    <property type="term" value="F:tRNA binding"/>
    <property type="evidence" value="ECO:0007669"/>
    <property type="project" value="TreeGrafter"/>
</dbReference>
<evidence type="ECO:0000256" key="8">
    <source>
        <dbReference type="ARBA" id="ARBA00022741"/>
    </source>
</evidence>
<dbReference type="EC" id="2.7.7.87" evidence="3"/>
<keyword evidence="5" id="KW-0808">Transferase</keyword>
<keyword evidence="4" id="KW-0963">Cytoplasm</keyword>
<keyword evidence="7" id="KW-0548">Nucleotidyltransferase</keyword>
<evidence type="ECO:0000256" key="1">
    <source>
        <dbReference type="ARBA" id="ARBA00004496"/>
    </source>
</evidence>
<comment type="similarity">
    <text evidence="2">Belongs to the SUA5 family.</text>
</comment>
<evidence type="ECO:0000259" key="13">
    <source>
        <dbReference type="PROSITE" id="PS51163"/>
    </source>
</evidence>
<keyword evidence="8" id="KW-0547">Nucleotide-binding</keyword>
<keyword evidence="9" id="KW-0067">ATP-binding</keyword>
<sequence length="301" mass="31168">MAGSPLQDRLLDCTDPARRGEAMTRAAEAVGAGKVVVLPTDTVYGVGADAFDVVAVAMVLAAKHRGREMPPPVLVPSPRTVDGLAIDVPMYAKILMRQFWPGPLTVVLRAQPSLRWDLGETNGTVALRMPDDDVALTLLTEVGPMAVTSANLTGQPAATTGQEALDQLGGAVAVYLDDGPRSGGLPSTIVDCTGEEPVLLRVGALSPEEIRGVLGTTVLHDAPPVAPEGEPQEDVGADAQQDVGLEPQEDVGAESQEDVRAESREATTDEPPPAETHARLVGGILPSGVPVPASAVRTLAP</sequence>
<evidence type="ECO:0000256" key="4">
    <source>
        <dbReference type="ARBA" id="ARBA00022490"/>
    </source>
</evidence>
<evidence type="ECO:0000256" key="7">
    <source>
        <dbReference type="ARBA" id="ARBA00022695"/>
    </source>
</evidence>
<dbReference type="GO" id="GO:0061710">
    <property type="term" value="F:L-threonylcarbamoyladenylate synthase"/>
    <property type="evidence" value="ECO:0007669"/>
    <property type="project" value="UniProtKB-EC"/>
</dbReference>
<dbReference type="RefSeq" id="WP_097186950.1">
    <property type="nucleotide sequence ID" value="NZ_OBQK01000001.1"/>
</dbReference>
<evidence type="ECO:0000256" key="3">
    <source>
        <dbReference type="ARBA" id="ARBA00012584"/>
    </source>
</evidence>
<protein>
    <recommendedName>
        <fullName evidence="10">L-threonylcarbamoyladenylate synthase</fullName>
        <ecNumber evidence="3">2.7.7.87</ecNumber>
    </recommendedName>
    <alternativeName>
        <fullName evidence="10">L-threonylcarbamoyladenylate synthase</fullName>
    </alternativeName>
</protein>
<dbReference type="InterPro" id="IPR050156">
    <property type="entry name" value="TC-AMP_synthase_SUA5"/>
</dbReference>
<dbReference type="GO" id="GO:0005524">
    <property type="term" value="F:ATP binding"/>
    <property type="evidence" value="ECO:0007669"/>
    <property type="project" value="UniProtKB-KW"/>
</dbReference>
<evidence type="ECO:0000313" key="14">
    <source>
        <dbReference type="EMBL" id="SOC52799.1"/>
    </source>
</evidence>
<evidence type="ECO:0000256" key="12">
    <source>
        <dbReference type="SAM" id="MobiDB-lite"/>
    </source>
</evidence>
<dbReference type="GO" id="GO:0005737">
    <property type="term" value="C:cytoplasm"/>
    <property type="evidence" value="ECO:0007669"/>
    <property type="project" value="UniProtKB-SubCell"/>
</dbReference>
<feature type="compositionally biased region" description="Acidic residues" evidence="12">
    <location>
        <begin position="247"/>
        <end position="256"/>
    </location>
</feature>
<organism evidence="14 15">
    <name type="scientific">Ornithinimicrobium cerasi</name>
    <dbReference type="NCBI Taxonomy" id="2248773"/>
    <lineage>
        <taxon>Bacteria</taxon>
        <taxon>Bacillati</taxon>
        <taxon>Actinomycetota</taxon>
        <taxon>Actinomycetes</taxon>
        <taxon>Micrococcales</taxon>
        <taxon>Ornithinimicrobiaceae</taxon>
        <taxon>Ornithinimicrobium</taxon>
    </lineage>
</organism>
<dbReference type="GO" id="GO:0006450">
    <property type="term" value="P:regulation of translational fidelity"/>
    <property type="evidence" value="ECO:0007669"/>
    <property type="project" value="TreeGrafter"/>
</dbReference>
<keyword evidence="15" id="KW-1185">Reference proteome</keyword>
<evidence type="ECO:0000256" key="6">
    <source>
        <dbReference type="ARBA" id="ARBA00022694"/>
    </source>
</evidence>
<comment type="catalytic activity">
    <reaction evidence="11">
        <text>L-threonine + hydrogencarbonate + ATP = L-threonylcarbamoyladenylate + diphosphate + H2O</text>
        <dbReference type="Rhea" id="RHEA:36407"/>
        <dbReference type="ChEBI" id="CHEBI:15377"/>
        <dbReference type="ChEBI" id="CHEBI:17544"/>
        <dbReference type="ChEBI" id="CHEBI:30616"/>
        <dbReference type="ChEBI" id="CHEBI:33019"/>
        <dbReference type="ChEBI" id="CHEBI:57926"/>
        <dbReference type="ChEBI" id="CHEBI:73682"/>
        <dbReference type="EC" id="2.7.7.87"/>
    </reaction>
</comment>
<dbReference type="GO" id="GO:0008033">
    <property type="term" value="P:tRNA processing"/>
    <property type="evidence" value="ECO:0007669"/>
    <property type="project" value="UniProtKB-KW"/>
</dbReference>
<dbReference type="Proteomes" id="UP000219688">
    <property type="component" value="Unassembled WGS sequence"/>
</dbReference>
<evidence type="ECO:0000313" key="15">
    <source>
        <dbReference type="Proteomes" id="UP000219688"/>
    </source>
</evidence>
<dbReference type="SUPFAM" id="SSF55821">
    <property type="entry name" value="YrdC/RibB"/>
    <property type="match status" value="1"/>
</dbReference>
<proteinExistence type="inferred from homology"/>
<evidence type="ECO:0000256" key="5">
    <source>
        <dbReference type="ARBA" id="ARBA00022679"/>
    </source>
</evidence>
<evidence type="ECO:0000256" key="11">
    <source>
        <dbReference type="ARBA" id="ARBA00048366"/>
    </source>
</evidence>
<dbReference type="Gene3D" id="3.90.870.10">
    <property type="entry name" value="DHBP synthase"/>
    <property type="match status" value="1"/>
</dbReference>
<gene>
    <name evidence="14" type="ORF">SAMN05421879_101829</name>
</gene>
<dbReference type="PANTHER" id="PTHR17490">
    <property type="entry name" value="SUA5"/>
    <property type="match status" value="1"/>
</dbReference>
<dbReference type="GO" id="GO:0003725">
    <property type="term" value="F:double-stranded RNA binding"/>
    <property type="evidence" value="ECO:0007669"/>
    <property type="project" value="InterPro"/>
</dbReference>
<evidence type="ECO:0000256" key="9">
    <source>
        <dbReference type="ARBA" id="ARBA00022840"/>
    </source>
</evidence>
<accession>A0A285VFF9</accession>
<dbReference type="PANTHER" id="PTHR17490:SF16">
    <property type="entry name" value="THREONYLCARBAMOYL-AMP SYNTHASE"/>
    <property type="match status" value="1"/>
</dbReference>
<evidence type="ECO:0000256" key="10">
    <source>
        <dbReference type="ARBA" id="ARBA00029774"/>
    </source>
</evidence>
<dbReference type="AlphaFoldDB" id="A0A285VFF9"/>
<comment type="subcellular location">
    <subcellularLocation>
        <location evidence="1">Cytoplasm</location>
    </subcellularLocation>
</comment>
<keyword evidence="6" id="KW-0819">tRNA processing</keyword>
<name>A0A285VFF9_9MICO</name>
<dbReference type="NCBIfam" id="TIGR00057">
    <property type="entry name" value="L-threonylcarbamoyladenylate synthase"/>
    <property type="match status" value="1"/>
</dbReference>
<feature type="compositionally biased region" description="Basic and acidic residues" evidence="12">
    <location>
        <begin position="257"/>
        <end position="267"/>
    </location>
</feature>
<dbReference type="InterPro" id="IPR006070">
    <property type="entry name" value="Sua5-like_dom"/>
</dbReference>
<feature type="domain" description="YrdC-like" evidence="13">
    <location>
        <begin position="20"/>
        <end position="205"/>
    </location>
</feature>
<reference evidence="15" key="1">
    <citation type="submission" date="2017-08" db="EMBL/GenBank/DDBJ databases">
        <authorList>
            <person name="Varghese N."/>
            <person name="Submissions S."/>
        </authorList>
    </citation>
    <scope>NUCLEOTIDE SEQUENCE [LARGE SCALE GENOMIC DNA]</scope>
    <source>
        <strain evidence="15">USBA17B2</strain>
    </source>
</reference>
<dbReference type="Pfam" id="PF01300">
    <property type="entry name" value="Sua5_yciO_yrdC"/>
    <property type="match status" value="1"/>
</dbReference>
<dbReference type="EMBL" id="OBQK01000001">
    <property type="protein sequence ID" value="SOC52799.1"/>
    <property type="molecule type" value="Genomic_DNA"/>
</dbReference>
<feature type="region of interest" description="Disordered" evidence="12">
    <location>
        <begin position="220"/>
        <end position="301"/>
    </location>
</feature>
<dbReference type="InterPro" id="IPR017945">
    <property type="entry name" value="DHBP_synth_RibB-like_a/b_dom"/>
</dbReference>
<dbReference type="PROSITE" id="PS51163">
    <property type="entry name" value="YRDC"/>
    <property type="match status" value="1"/>
</dbReference>